<feature type="transmembrane region" description="Helical" evidence="9">
    <location>
        <begin position="34"/>
        <end position="54"/>
    </location>
</feature>
<evidence type="ECO:0000256" key="6">
    <source>
        <dbReference type="ARBA" id="ARBA00022729"/>
    </source>
</evidence>
<comment type="subunit">
    <text evidence="4">The complex is composed of two ATP-binding proteins (PstB), two transmembrane proteins (PstC and PstA) and a solute-binding protein (PstS).</text>
</comment>
<comment type="subcellular location">
    <subcellularLocation>
        <location evidence="2">Cell membrane</location>
        <topology evidence="2">Lipid-anchor</topology>
    </subcellularLocation>
</comment>
<keyword evidence="9" id="KW-0472">Membrane</keyword>
<dbReference type="Proteomes" id="UP000321440">
    <property type="component" value="Unassembled WGS sequence"/>
</dbReference>
<keyword evidence="6" id="KW-0732">Signal</keyword>
<dbReference type="Gene3D" id="3.40.190.10">
    <property type="entry name" value="Periplasmic binding protein-like II"/>
    <property type="match status" value="2"/>
</dbReference>
<dbReference type="GO" id="GO:0005886">
    <property type="term" value="C:plasma membrane"/>
    <property type="evidence" value="ECO:0007669"/>
    <property type="project" value="UniProtKB-SubCell"/>
</dbReference>
<dbReference type="PANTHER" id="PTHR30570">
    <property type="entry name" value="PERIPLASMIC PHOSPHATE BINDING COMPONENT OF PHOSPHATE ABC TRANSPORTER"/>
    <property type="match status" value="1"/>
</dbReference>
<gene>
    <name evidence="11" type="ORF">AHA02nite_13400</name>
</gene>
<evidence type="ECO:0000256" key="9">
    <source>
        <dbReference type="SAM" id="Phobius"/>
    </source>
</evidence>
<dbReference type="InterPro" id="IPR050811">
    <property type="entry name" value="Phosphate_ABC_transporter"/>
</dbReference>
<organism evidence="11 12">
    <name type="scientific">Alkalibacillus haloalkaliphilus</name>
    <dbReference type="NCBI Taxonomy" id="94136"/>
    <lineage>
        <taxon>Bacteria</taxon>
        <taxon>Bacillati</taxon>
        <taxon>Bacillota</taxon>
        <taxon>Bacilli</taxon>
        <taxon>Bacillales</taxon>
        <taxon>Bacillaceae</taxon>
        <taxon>Alkalibacillus</taxon>
    </lineage>
</organism>
<evidence type="ECO:0000256" key="5">
    <source>
        <dbReference type="ARBA" id="ARBA00022592"/>
    </source>
</evidence>
<keyword evidence="7" id="KW-0564">Palmitate</keyword>
<dbReference type="AlphaFoldDB" id="A0A511W3A4"/>
<name>A0A511W3A4_9BACI</name>
<sequence length="383" mass="43103">MRKVSELIAFIFLIGFIGLIMAIAVFLLTFDMAIVVFVAIVTIGSIVLKGIHIFNLLSSNIMKKTVWTFYSLCGAIVIGFVIYSGYMESLQVVSTQDVNLQHYEPFSNESELVTLDEEPTFQIDESPPRLDGATALYPVYAAFAEAVYPEDNYNPYESEVRSSQTDGAFRHFARGEADVIFTAEPSTTQKRMIEDMDQDYQMTPIGKESFVFFTHADNPVETLTVEEIQGIYSGEITNWSEVGGDDQEIKAFQRPEGSGSQSAMVRFMAGHSLMDPPSDEVVSGMGGVIEETEEYHNHRYAIGYTFRYFATEMVDRGKIDFIGIDGVYPDQQSIRDGSYPVSDVFYAIYSEDEHEKVEPFVEWILSEQGQRIIDETGYASVEE</sequence>
<evidence type="ECO:0000256" key="2">
    <source>
        <dbReference type="ARBA" id="ARBA00004193"/>
    </source>
</evidence>
<evidence type="ECO:0000256" key="8">
    <source>
        <dbReference type="ARBA" id="ARBA00023288"/>
    </source>
</evidence>
<dbReference type="Pfam" id="PF12849">
    <property type="entry name" value="PBP_like_2"/>
    <property type="match status" value="1"/>
</dbReference>
<proteinExistence type="inferred from homology"/>
<evidence type="ECO:0000313" key="12">
    <source>
        <dbReference type="Proteomes" id="UP000321440"/>
    </source>
</evidence>
<dbReference type="OrthoDB" id="9790048at2"/>
<feature type="transmembrane region" description="Helical" evidence="9">
    <location>
        <begin position="7"/>
        <end position="28"/>
    </location>
</feature>
<keyword evidence="9" id="KW-0812">Transmembrane</keyword>
<comment type="caution">
    <text evidence="11">The sequence shown here is derived from an EMBL/GenBank/DDBJ whole genome shotgun (WGS) entry which is preliminary data.</text>
</comment>
<keyword evidence="5" id="KW-0592">Phosphate transport</keyword>
<keyword evidence="8" id="KW-0449">Lipoprotein</keyword>
<keyword evidence="9" id="KW-1133">Transmembrane helix</keyword>
<evidence type="ECO:0000256" key="3">
    <source>
        <dbReference type="ARBA" id="ARBA00008725"/>
    </source>
</evidence>
<reference evidence="11 12" key="1">
    <citation type="submission" date="2019-07" db="EMBL/GenBank/DDBJ databases">
        <title>Whole genome shotgun sequence of Alkalibacillus haloalkaliphilus NBRC 103110.</title>
        <authorList>
            <person name="Hosoyama A."/>
            <person name="Uohara A."/>
            <person name="Ohji S."/>
            <person name="Ichikawa N."/>
        </authorList>
    </citation>
    <scope>NUCLEOTIDE SEQUENCE [LARGE SCALE GENOMIC DNA]</scope>
    <source>
        <strain evidence="11 12">NBRC 103110</strain>
    </source>
</reference>
<comment type="similarity">
    <text evidence="3">Belongs to the PstS family.</text>
</comment>
<dbReference type="InterPro" id="IPR024370">
    <property type="entry name" value="PBP_domain"/>
</dbReference>
<evidence type="ECO:0000256" key="4">
    <source>
        <dbReference type="ARBA" id="ARBA00011529"/>
    </source>
</evidence>
<protein>
    <recommendedName>
        <fullName evidence="10">PBP domain-containing protein</fullName>
    </recommendedName>
</protein>
<evidence type="ECO:0000313" key="11">
    <source>
        <dbReference type="EMBL" id="GEN45564.1"/>
    </source>
</evidence>
<feature type="domain" description="PBP" evidence="10">
    <location>
        <begin position="130"/>
        <end position="367"/>
    </location>
</feature>
<evidence type="ECO:0000256" key="1">
    <source>
        <dbReference type="ARBA" id="ARBA00002841"/>
    </source>
</evidence>
<dbReference type="GO" id="GO:0006817">
    <property type="term" value="P:phosphate ion transport"/>
    <property type="evidence" value="ECO:0007669"/>
    <property type="project" value="UniProtKB-KW"/>
</dbReference>
<dbReference type="PANTHER" id="PTHR30570:SF1">
    <property type="entry name" value="PHOSPHATE-BINDING PROTEIN PSTS"/>
    <property type="match status" value="1"/>
</dbReference>
<evidence type="ECO:0000256" key="7">
    <source>
        <dbReference type="ARBA" id="ARBA00023139"/>
    </source>
</evidence>
<dbReference type="EMBL" id="BJYA01000006">
    <property type="protein sequence ID" value="GEN45564.1"/>
    <property type="molecule type" value="Genomic_DNA"/>
</dbReference>
<dbReference type="RefSeq" id="WP_146815610.1">
    <property type="nucleotide sequence ID" value="NZ_BJYA01000006.1"/>
</dbReference>
<accession>A0A511W3A4</accession>
<keyword evidence="5" id="KW-0813">Transport</keyword>
<evidence type="ECO:0000259" key="10">
    <source>
        <dbReference type="Pfam" id="PF12849"/>
    </source>
</evidence>
<keyword evidence="12" id="KW-1185">Reference proteome</keyword>
<dbReference type="SUPFAM" id="SSF53850">
    <property type="entry name" value="Periplasmic binding protein-like II"/>
    <property type="match status" value="1"/>
</dbReference>
<comment type="function">
    <text evidence="1">Part of the ABC transporter complex PstSACB involved in phosphate import.</text>
</comment>
<feature type="transmembrane region" description="Helical" evidence="9">
    <location>
        <begin position="66"/>
        <end position="86"/>
    </location>
</feature>